<dbReference type="GO" id="GO:1990281">
    <property type="term" value="C:efflux pump complex"/>
    <property type="evidence" value="ECO:0007669"/>
    <property type="project" value="TreeGrafter"/>
</dbReference>
<evidence type="ECO:0000256" key="5">
    <source>
        <dbReference type="ARBA" id="ARBA00022692"/>
    </source>
</evidence>
<dbReference type="Proteomes" id="UP000243525">
    <property type="component" value="Unassembled WGS sequence"/>
</dbReference>
<evidence type="ECO:0000313" key="9">
    <source>
        <dbReference type="EMBL" id="PTN07908.1"/>
    </source>
</evidence>
<feature type="chain" id="PRO_5015769055" evidence="8">
    <location>
        <begin position="22"/>
        <end position="443"/>
    </location>
</feature>
<dbReference type="OrthoDB" id="916581at2"/>
<name>A0A2T5C018_9BACT</name>
<keyword evidence="3" id="KW-0813">Transport</keyword>
<evidence type="ECO:0000256" key="3">
    <source>
        <dbReference type="ARBA" id="ARBA00022448"/>
    </source>
</evidence>
<dbReference type="InterPro" id="IPR003423">
    <property type="entry name" value="OMP_efflux"/>
</dbReference>
<comment type="similarity">
    <text evidence="2">Belongs to the outer membrane factor (OMF) (TC 1.B.17) family.</text>
</comment>
<evidence type="ECO:0000256" key="2">
    <source>
        <dbReference type="ARBA" id="ARBA00007613"/>
    </source>
</evidence>
<evidence type="ECO:0000256" key="1">
    <source>
        <dbReference type="ARBA" id="ARBA00004442"/>
    </source>
</evidence>
<dbReference type="PANTHER" id="PTHR30026:SF20">
    <property type="entry name" value="OUTER MEMBRANE PROTEIN TOLC"/>
    <property type="match status" value="1"/>
</dbReference>
<organism evidence="9 10">
    <name type="scientific">Mangrovibacterium marinum</name>
    <dbReference type="NCBI Taxonomy" id="1639118"/>
    <lineage>
        <taxon>Bacteria</taxon>
        <taxon>Pseudomonadati</taxon>
        <taxon>Bacteroidota</taxon>
        <taxon>Bacteroidia</taxon>
        <taxon>Marinilabiliales</taxon>
        <taxon>Prolixibacteraceae</taxon>
        <taxon>Mangrovibacterium</taxon>
    </lineage>
</organism>
<comment type="caution">
    <text evidence="9">The sequence shown here is derived from an EMBL/GenBank/DDBJ whole genome shotgun (WGS) entry which is preliminary data.</text>
</comment>
<evidence type="ECO:0000256" key="4">
    <source>
        <dbReference type="ARBA" id="ARBA00022452"/>
    </source>
</evidence>
<proteinExistence type="inferred from homology"/>
<gene>
    <name evidence="9" type="ORF">C8N47_11270</name>
</gene>
<evidence type="ECO:0000256" key="7">
    <source>
        <dbReference type="ARBA" id="ARBA00023237"/>
    </source>
</evidence>
<dbReference type="RefSeq" id="WP_107822888.1">
    <property type="nucleotide sequence ID" value="NZ_QAAD01000012.1"/>
</dbReference>
<keyword evidence="6" id="KW-0472">Membrane</keyword>
<protein>
    <submittedName>
        <fullName evidence="9">Outer membrane protein TolC</fullName>
    </submittedName>
</protein>
<keyword evidence="10" id="KW-1185">Reference proteome</keyword>
<dbReference type="Gene3D" id="1.20.1600.10">
    <property type="entry name" value="Outer membrane efflux proteins (OEP)"/>
    <property type="match status" value="1"/>
</dbReference>
<dbReference type="Pfam" id="PF02321">
    <property type="entry name" value="OEP"/>
    <property type="match status" value="1"/>
</dbReference>
<dbReference type="GO" id="GO:0015288">
    <property type="term" value="F:porin activity"/>
    <property type="evidence" value="ECO:0007669"/>
    <property type="project" value="TreeGrafter"/>
</dbReference>
<dbReference type="PANTHER" id="PTHR30026">
    <property type="entry name" value="OUTER MEMBRANE PROTEIN TOLC"/>
    <property type="match status" value="1"/>
</dbReference>
<dbReference type="GO" id="GO:0015562">
    <property type="term" value="F:efflux transmembrane transporter activity"/>
    <property type="evidence" value="ECO:0007669"/>
    <property type="project" value="InterPro"/>
</dbReference>
<dbReference type="InterPro" id="IPR051906">
    <property type="entry name" value="TolC-like"/>
</dbReference>
<evidence type="ECO:0000313" key="10">
    <source>
        <dbReference type="Proteomes" id="UP000243525"/>
    </source>
</evidence>
<dbReference type="EMBL" id="QAAD01000012">
    <property type="protein sequence ID" value="PTN07908.1"/>
    <property type="molecule type" value="Genomic_DNA"/>
</dbReference>
<keyword evidence="8" id="KW-0732">Signal</keyword>
<dbReference type="SUPFAM" id="SSF56954">
    <property type="entry name" value="Outer membrane efflux proteins (OEP)"/>
    <property type="match status" value="1"/>
</dbReference>
<reference evidence="9 10" key="1">
    <citation type="submission" date="2018-04" db="EMBL/GenBank/DDBJ databases">
        <title>Genomic Encyclopedia of Archaeal and Bacterial Type Strains, Phase II (KMG-II): from individual species to whole genera.</title>
        <authorList>
            <person name="Goeker M."/>
        </authorList>
    </citation>
    <scope>NUCLEOTIDE SEQUENCE [LARGE SCALE GENOMIC DNA]</scope>
    <source>
        <strain evidence="9 10">DSM 28823</strain>
    </source>
</reference>
<comment type="subcellular location">
    <subcellularLocation>
        <location evidence="1">Cell outer membrane</location>
    </subcellularLocation>
</comment>
<dbReference type="AlphaFoldDB" id="A0A2T5C018"/>
<dbReference type="GO" id="GO:0009279">
    <property type="term" value="C:cell outer membrane"/>
    <property type="evidence" value="ECO:0007669"/>
    <property type="project" value="UniProtKB-SubCell"/>
</dbReference>
<feature type="signal peptide" evidence="8">
    <location>
        <begin position="1"/>
        <end position="21"/>
    </location>
</feature>
<evidence type="ECO:0000256" key="8">
    <source>
        <dbReference type="SAM" id="SignalP"/>
    </source>
</evidence>
<keyword evidence="7" id="KW-0998">Cell outer membrane</keyword>
<keyword evidence="4" id="KW-1134">Transmembrane beta strand</keyword>
<keyword evidence="5" id="KW-0812">Transmembrane</keyword>
<evidence type="ECO:0000256" key="6">
    <source>
        <dbReference type="ARBA" id="ARBA00023136"/>
    </source>
</evidence>
<sequence length="443" mass="50231">MKRRIVVFLVLLVSISQLLMANSGPADSVKLSLEEAWAKADAFSKELKLKNADIQIGQEELLNAKRMKLPHIEAEASYGKLSNIPVFVDGILESPSYIPIDDHSVYDASIDAYFNLYAGNKLRVQVQQAESRQDLLNYIADQTSSEVHYKVAQSYLALQRANCFLKLIEQNILQSEKRLAQISDLYDNGLVLKSDLLRAQLQLSQQQTNLLAMKNQLDLSTQQLNILIGNADEQAIDPIDSIAGDESREILLYSQYLEQTLQSSPLEKIAQTQVHLSKLAEKQAKSDKLPRIGLFGEYTYSYPQTKLYPYEQAPYLMGVAGLKISYNISAIYHDKHKEKAAAIRHARQELAHQQTNDQLRIALKSAYRKLHEDLAQVDVAKMSISQAAENYRIVNQTYFNQLTLLTDLLTADTQLLQARFDLVNRQLSARLHYYQILKITGQL</sequence>
<accession>A0A2T5C018</accession>